<dbReference type="RefSeq" id="WP_251956260.1">
    <property type="nucleotide sequence ID" value="NZ_AP025732.1"/>
</dbReference>
<evidence type="ECO:0000256" key="2">
    <source>
        <dbReference type="ARBA" id="ARBA00022692"/>
    </source>
</evidence>
<feature type="transmembrane region" description="Helical" evidence="7">
    <location>
        <begin position="71"/>
        <end position="89"/>
    </location>
</feature>
<organism evidence="10 11">
    <name type="scientific">Nostoc cf. commune SO-36</name>
    <dbReference type="NCBI Taxonomy" id="449208"/>
    <lineage>
        <taxon>Bacteria</taxon>
        <taxon>Bacillati</taxon>
        <taxon>Cyanobacteriota</taxon>
        <taxon>Cyanophyceae</taxon>
        <taxon>Nostocales</taxon>
        <taxon>Nostocaceae</taxon>
        <taxon>Nostoc</taxon>
    </lineage>
</organism>
<keyword evidence="5 7" id="KW-1133">Transmembrane helix</keyword>
<protein>
    <submittedName>
        <fullName evidence="10">ABC transporter</fullName>
    </submittedName>
</protein>
<dbReference type="PROSITE" id="PS50893">
    <property type="entry name" value="ABC_TRANSPORTER_2"/>
    <property type="match status" value="1"/>
</dbReference>
<evidence type="ECO:0000259" key="9">
    <source>
        <dbReference type="PROSITE" id="PS50929"/>
    </source>
</evidence>
<evidence type="ECO:0000313" key="10">
    <source>
        <dbReference type="EMBL" id="BDI18704.1"/>
    </source>
</evidence>
<accession>A0ABM7Z6H8</accession>
<dbReference type="EMBL" id="AP025732">
    <property type="protein sequence ID" value="BDI18704.1"/>
    <property type="molecule type" value="Genomic_DNA"/>
</dbReference>
<dbReference type="PROSITE" id="PS00211">
    <property type="entry name" value="ABC_TRANSPORTER_1"/>
    <property type="match status" value="1"/>
</dbReference>
<evidence type="ECO:0000256" key="5">
    <source>
        <dbReference type="ARBA" id="ARBA00022989"/>
    </source>
</evidence>
<evidence type="ECO:0000256" key="4">
    <source>
        <dbReference type="ARBA" id="ARBA00022840"/>
    </source>
</evidence>
<evidence type="ECO:0000313" key="11">
    <source>
        <dbReference type="Proteomes" id="UP001055453"/>
    </source>
</evidence>
<dbReference type="PROSITE" id="PS50929">
    <property type="entry name" value="ABC_TM1F"/>
    <property type="match status" value="1"/>
</dbReference>
<evidence type="ECO:0000259" key="8">
    <source>
        <dbReference type="PROSITE" id="PS50893"/>
    </source>
</evidence>
<proteinExistence type="predicted"/>
<keyword evidence="4" id="KW-0067">ATP-binding</keyword>
<reference evidence="10" key="1">
    <citation type="submission" date="2022-04" db="EMBL/GenBank/DDBJ databases">
        <title>Complete genome sequence of a cyanobacterium, Nostoc sp. SO-36, isolated in Antarctica.</title>
        <authorList>
            <person name="Kanesaki Y."/>
            <person name="Effendi D."/>
            <person name="Sakamoto T."/>
            <person name="Ohtani S."/>
            <person name="Awai K."/>
        </authorList>
    </citation>
    <scope>NUCLEOTIDE SEQUENCE</scope>
    <source>
        <strain evidence="10">SO-36</strain>
    </source>
</reference>
<evidence type="ECO:0000256" key="3">
    <source>
        <dbReference type="ARBA" id="ARBA00022741"/>
    </source>
</evidence>
<feature type="transmembrane region" description="Helical" evidence="7">
    <location>
        <begin position="145"/>
        <end position="170"/>
    </location>
</feature>
<keyword evidence="11" id="KW-1185">Reference proteome</keyword>
<sequence>MRGTIPVVASEETSPQLSTLRRFLQYVLLYRKEIPFAITLVLIGAITQSVGPFFLGWSIDRLIAQGNLQGLLLLLGLLGLNYGLGVLAIRGQIVRVGWIMQRVLAQLRQDIFIKIQSLPLSFFDRSEAGDLMSRLLNDVNTVNQAFGLTIAQMLGNSFSLVGIVIAMLSINLKLGLLSNLVVPLMIFTTSLFARWARARFRITRQTIGELSAKLEEDIGSVREAQAFNRVEMNIEEFDVLNAANRDANVEAVAITSAFLPSIDFLNTLATAGVLAYGGYLAVTGAATVGVVTSFLLYVQQFFRPIQILSQFYTQAQSAFAGLERIFLLLDEPSKLQDAPDATEMPPIQGEVRFENVKFAYNPDQLVLKGVNLHAYPGQMVALVGATGSGKSTIINLILRFYDVSSGAVKIDDIDVRSVTQASLRRQIGIVLQDNILFTGTVAENIAFGAPYATQADIEAAAQLANVHEFVTSLPQGYTTQLGERGAPLSQGQRQLISIARAVLINPRILILDEATSSIDTRTEALVQSAIARLLQGRTSFVIAHRLSTVTQADQVLVIQQGEIVEQGTHAELVNQQGVYANLYALQLGTADTTVLQN</sequence>
<dbReference type="InterPro" id="IPR017871">
    <property type="entry name" value="ABC_transporter-like_CS"/>
</dbReference>
<evidence type="ECO:0000256" key="6">
    <source>
        <dbReference type="ARBA" id="ARBA00023136"/>
    </source>
</evidence>
<keyword evidence="6 7" id="KW-0472">Membrane</keyword>
<dbReference type="CDD" id="cd18545">
    <property type="entry name" value="ABC_6TM_YknV_like"/>
    <property type="match status" value="1"/>
</dbReference>
<dbReference type="InterPro" id="IPR003593">
    <property type="entry name" value="AAA+_ATPase"/>
</dbReference>
<dbReference type="Gene3D" id="1.20.1560.10">
    <property type="entry name" value="ABC transporter type 1, transmembrane domain"/>
    <property type="match status" value="1"/>
</dbReference>
<evidence type="ECO:0000256" key="1">
    <source>
        <dbReference type="ARBA" id="ARBA00004651"/>
    </source>
</evidence>
<dbReference type="InterPro" id="IPR027417">
    <property type="entry name" value="P-loop_NTPase"/>
</dbReference>
<dbReference type="InterPro" id="IPR036640">
    <property type="entry name" value="ABC1_TM_sf"/>
</dbReference>
<dbReference type="SUPFAM" id="SSF90123">
    <property type="entry name" value="ABC transporter transmembrane region"/>
    <property type="match status" value="1"/>
</dbReference>
<feature type="transmembrane region" description="Helical" evidence="7">
    <location>
        <begin position="34"/>
        <end position="59"/>
    </location>
</feature>
<dbReference type="Proteomes" id="UP001055453">
    <property type="component" value="Chromosome"/>
</dbReference>
<name>A0ABM7Z6H8_NOSCO</name>
<dbReference type="SUPFAM" id="SSF52540">
    <property type="entry name" value="P-loop containing nucleoside triphosphate hydrolases"/>
    <property type="match status" value="1"/>
</dbReference>
<gene>
    <name evidence="10" type="ORF">ANSO36C_45060</name>
</gene>
<feature type="domain" description="ABC transporter" evidence="8">
    <location>
        <begin position="351"/>
        <end position="585"/>
    </location>
</feature>
<dbReference type="InterPro" id="IPR003439">
    <property type="entry name" value="ABC_transporter-like_ATP-bd"/>
</dbReference>
<evidence type="ECO:0000256" key="7">
    <source>
        <dbReference type="SAM" id="Phobius"/>
    </source>
</evidence>
<dbReference type="InterPro" id="IPR011527">
    <property type="entry name" value="ABC1_TM_dom"/>
</dbReference>
<dbReference type="Pfam" id="PF00005">
    <property type="entry name" value="ABC_tran"/>
    <property type="match status" value="1"/>
</dbReference>
<keyword evidence="3" id="KW-0547">Nucleotide-binding</keyword>
<feature type="transmembrane region" description="Helical" evidence="7">
    <location>
        <begin position="273"/>
        <end position="298"/>
    </location>
</feature>
<feature type="transmembrane region" description="Helical" evidence="7">
    <location>
        <begin position="176"/>
        <end position="196"/>
    </location>
</feature>
<feature type="domain" description="ABC transmembrane type-1" evidence="9">
    <location>
        <begin position="36"/>
        <end position="317"/>
    </location>
</feature>
<dbReference type="Pfam" id="PF00664">
    <property type="entry name" value="ABC_membrane"/>
    <property type="match status" value="1"/>
</dbReference>
<dbReference type="SMART" id="SM00382">
    <property type="entry name" value="AAA"/>
    <property type="match status" value="1"/>
</dbReference>
<dbReference type="PANTHER" id="PTHR43394">
    <property type="entry name" value="ATP-DEPENDENT PERMEASE MDL1, MITOCHONDRIAL"/>
    <property type="match status" value="1"/>
</dbReference>
<dbReference type="PANTHER" id="PTHR43394:SF1">
    <property type="entry name" value="ATP-BINDING CASSETTE SUB-FAMILY B MEMBER 10, MITOCHONDRIAL"/>
    <property type="match status" value="1"/>
</dbReference>
<dbReference type="Gene3D" id="3.40.50.300">
    <property type="entry name" value="P-loop containing nucleotide triphosphate hydrolases"/>
    <property type="match status" value="1"/>
</dbReference>
<comment type="subcellular location">
    <subcellularLocation>
        <location evidence="1">Cell membrane</location>
        <topology evidence="1">Multi-pass membrane protein</topology>
    </subcellularLocation>
</comment>
<keyword evidence="2 7" id="KW-0812">Transmembrane</keyword>
<dbReference type="InterPro" id="IPR039421">
    <property type="entry name" value="Type_1_exporter"/>
</dbReference>